<evidence type="ECO:0000313" key="6">
    <source>
        <dbReference type="Proteomes" id="UP000054771"/>
    </source>
</evidence>
<evidence type="ECO:0000256" key="1">
    <source>
        <dbReference type="ARBA" id="ARBA00012210"/>
    </source>
</evidence>
<dbReference type="PROSITE" id="PS50297">
    <property type="entry name" value="ANK_REP_REGION"/>
    <property type="match status" value="6"/>
</dbReference>
<dbReference type="EMBL" id="CDMC01000001">
    <property type="protein sequence ID" value="CEL00910.1"/>
    <property type="molecule type" value="Genomic_DNA"/>
</dbReference>
<dbReference type="InterPro" id="IPR036770">
    <property type="entry name" value="Ankyrin_rpt-contain_sf"/>
</dbReference>
<name>A0A0U5FRQ9_ASPCI</name>
<keyword evidence="3 4" id="KW-0040">ANK repeat</keyword>
<protein>
    <recommendedName>
        <fullName evidence="1">protein S-acyltransferase</fullName>
        <ecNumber evidence="1">2.3.1.225</ecNumber>
    </recommendedName>
</protein>
<feature type="repeat" description="ANK" evidence="4">
    <location>
        <begin position="217"/>
        <end position="249"/>
    </location>
</feature>
<dbReference type="Pfam" id="PF00023">
    <property type="entry name" value="Ank"/>
    <property type="match status" value="3"/>
</dbReference>
<evidence type="ECO:0000256" key="2">
    <source>
        <dbReference type="ARBA" id="ARBA00022737"/>
    </source>
</evidence>
<dbReference type="PANTHER" id="PTHR24161">
    <property type="entry name" value="ANK_REP_REGION DOMAIN-CONTAINING PROTEIN-RELATED"/>
    <property type="match status" value="1"/>
</dbReference>
<feature type="repeat" description="ANK" evidence="4">
    <location>
        <begin position="250"/>
        <end position="282"/>
    </location>
</feature>
<dbReference type="OrthoDB" id="20872at2759"/>
<dbReference type="Pfam" id="PF12796">
    <property type="entry name" value="Ank_2"/>
    <property type="match status" value="1"/>
</dbReference>
<dbReference type="PROSITE" id="PS50088">
    <property type="entry name" value="ANK_REPEAT"/>
    <property type="match status" value="6"/>
</dbReference>
<dbReference type="Proteomes" id="UP000054771">
    <property type="component" value="Unassembled WGS sequence"/>
</dbReference>
<evidence type="ECO:0000256" key="3">
    <source>
        <dbReference type="ARBA" id="ARBA00023043"/>
    </source>
</evidence>
<evidence type="ECO:0000256" key="4">
    <source>
        <dbReference type="PROSITE-ProRule" id="PRU00023"/>
    </source>
</evidence>
<dbReference type="InterPro" id="IPR002110">
    <property type="entry name" value="Ankyrin_rpt"/>
</dbReference>
<dbReference type="AlphaFoldDB" id="A0A0U5FRQ9"/>
<reference evidence="6" key="1">
    <citation type="journal article" date="2016" name="Genome Announc.">
        <title>Draft genome sequences of fungus Aspergillus calidoustus.</title>
        <authorList>
            <person name="Horn F."/>
            <person name="Linde J."/>
            <person name="Mattern D.J."/>
            <person name="Walther G."/>
            <person name="Guthke R."/>
            <person name="Scherlach K."/>
            <person name="Martin K."/>
            <person name="Brakhage A.A."/>
            <person name="Petzke L."/>
            <person name="Valiante V."/>
        </authorList>
    </citation>
    <scope>NUCLEOTIDE SEQUENCE [LARGE SCALE GENOMIC DNA]</scope>
    <source>
        <strain evidence="6">SF006504</strain>
    </source>
</reference>
<keyword evidence="2" id="KW-0677">Repeat</keyword>
<gene>
    <name evidence="5" type="ORF">ASPCAL00502</name>
</gene>
<dbReference type="STRING" id="454130.A0A0U5FRQ9"/>
<dbReference type="EC" id="2.3.1.225" evidence="1"/>
<organism evidence="5 6">
    <name type="scientific">Aspergillus calidoustus</name>
    <dbReference type="NCBI Taxonomy" id="454130"/>
    <lineage>
        <taxon>Eukaryota</taxon>
        <taxon>Fungi</taxon>
        <taxon>Dikarya</taxon>
        <taxon>Ascomycota</taxon>
        <taxon>Pezizomycotina</taxon>
        <taxon>Eurotiomycetes</taxon>
        <taxon>Eurotiomycetidae</taxon>
        <taxon>Eurotiales</taxon>
        <taxon>Aspergillaceae</taxon>
        <taxon>Aspergillus</taxon>
        <taxon>Aspergillus subgen. Nidulantes</taxon>
    </lineage>
</organism>
<accession>A0A0U5FRQ9</accession>
<dbReference type="SMART" id="SM00248">
    <property type="entry name" value="ANK"/>
    <property type="match status" value="6"/>
</dbReference>
<feature type="repeat" description="ANK" evidence="4">
    <location>
        <begin position="184"/>
        <end position="216"/>
    </location>
</feature>
<dbReference type="OMA" id="TCEVEAM"/>
<sequence>MEQYLNICTWTECGVPCPVDRPYELTTDTGGPLGNGWCPATLFELILYGSLPVRTLCCPQKDAFMNCQGLLFARAVSLTLSANQTLPGHLLKRGTMLLLFDFTFDYNIPLFHFLEKLRYNTRPLFHEIDLEMTTEVQMLNDYADIESQDEDGRTPLSRAAKDGREEVVKLLLQQNANIEARDNDGQFPIILAAKNGHEQVVKLLLVQNANIEVKDNDGWTPLSWAAENGHEGVIKLLLEKDADVESKDITGWNPLLWAAEKGNEGVIKLLLEKDANIETKDKNGQTPLSWAARNGHEGTVKLLLQRNANTGSKDNDGWTPLVWATKEGHEGVAKLLLKKNMDV</sequence>
<feature type="repeat" description="ANK" evidence="4">
    <location>
        <begin position="283"/>
        <end position="315"/>
    </location>
</feature>
<keyword evidence="6" id="KW-1185">Reference proteome</keyword>
<dbReference type="SUPFAM" id="SSF48403">
    <property type="entry name" value="Ankyrin repeat"/>
    <property type="match status" value="1"/>
</dbReference>
<feature type="repeat" description="ANK" evidence="4">
    <location>
        <begin position="151"/>
        <end position="183"/>
    </location>
</feature>
<dbReference type="PRINTS" id="PR01415">
    <property type="entry name" value="ANKYRIN"/>
</dbReference>
<feature type="repeat" description="ANK" evidence="4">
    <location>
        <begin position="316"/>
        <end position="343"/>
    </location>
</feature>
<dbReference type="PANTHER" id="PTHR24161:SF85">
    <property type="entry name" value="PALMITOYLTRANSFERASE HIP14"/>
    <property type="match status" value="1"/>
</dbReference>
<dbReference type="Gene3D" id="1.25.40.20">
    <property type="entry name" value="Ankyrin repeat-containing domain"/>
    <property type="match status" value="3"/>
</dbReference>
<evidence type="ECO:0000313" key="5">
    <source>
        <dbReference type="EMBL" id="CEL00910.1"/>
    </source>
</evidence>
<proteinExistence type="predicted"/>